<proteinExistence type="inferred from homology"/>
<dbReference type="GO" id="GO:0006015">
    <property type="term" value="P:5-phosphoribose 1-diphosphate biosynthetic process"/>
    <property type="evidence" value="ECO:0007669"/>
    <property type="project" value="UniProtKB-UniRule"/>
</dbReference>
<evidence type="ECO:0000256" key="3">
    <source>
        <dbReference type="ARBA" id="ARBA00022679"/>
    </source>
</evidence>
<feature type="binding site" evidence="6">
    <location>
        <begin position="14"/>
        <end position="21"/>
    </location>
    <ligand>
        <name>ATP</name>
        <dbReference type="ChEBI" id="CHEBI:30616"/>
    </ligand>
</feature>
<dbReference type="InterPro" id="IPR012699">
    <property type="entry name" value="PhnN"/>
</dbReference>
<protein>
    <recommendedName>
        <fullName evidence="6">Ribose 1,5-bisphosphate phosphokinase PhnN</fullName>
        <ecNumber evidence="6">2.7.4.23</ecNumber>
    </recommendedName>
    <alternativeName>
        <fullName evidence="6">Ribose 1,5-bisphosphokinase</fullName>
    </alternativeName>
</protein>
<dbReference type="GO" id="GO:0019634">
    <property type="term" value="P:organic phosphonate metabolic process"/>
    <property type="evidence" value="ECO:0007669"/>
    <property type="project" value="UniProtKB-UniRule"/>
</dbReference>
<evidence type="ECO:0000313" key="9">
    <source>
        <dbReference type="Proteomes" id="UP000295023"/>
    </source>
</evidence>
<dbReference type="Proteomes" id="UP000295023">
    <property type="component" value="Unassembled WGS sequence"/>
</dbReference>
<name>A0A4R4DRG4_9PROT</name>
<dbReference type="Gene3D" id="3.40.50.300">
    <property type="entry name" value="P-loop containing nucleotide triphosphate hydrolases"/>
    <property type="match status" value="1"/>
</dbReference>
<dbReference type="SUPFAM" id="SSF52540">
    <property type="entry name" value="P-loop containing nucleoside triphosphate hydrolases"/>
    <property type="match status" value="1"/>
</dbReference>
<accession>A0A4R4DRG4</accession>
<dbReference type="HAMAP" id="MF_00836">
    <property type="entry name" value="PhnN"/>
    <property type="match status" value="1"/>
</dbReference>
<evidence type="ECO:0000313" key="8">
    <source>
        <dbReference type="EMBL" id="TCZ64967.1"/>
    </source>
</evidence>
<keyword evidence="3 6" id="KW-0808">Transferase</keyword>
<dbReference type="EC" id="2.7.4.23" evidence="6"/>
<comment type="caution">
    <text evidence="8">The sequence shown here is derived from an EMBL/GenBank/DDBJ whole genome shotgun (WGS) entry which is preliminary data.</text>
</comment>
<dbReference type="OrthoDB" id="341217at2"/>
<dbReference type="RefSeq" id="WP_132285690.1">
    <property type="nucleotide sequence ID" value="NZ_SKBM01000004.1"/>
</dbReference>
<evidence type="ECO:0000256" key="6">
    <source>
        <dbReference type="HAMAP-Rule" id="MF_00836"/>
    </source>
</evidence>
<organism evidence="8 9">
    <name type="scientific">Roseicella aquatilis</name>
    <dbReference type="NCBI Taxonomy" id="2527868"/>
    <lineage>
        <taxon>Bacteria</taxon>
        <taxon>Pseudomonadati</taxon>
        <taxon>Pseudomonadota</taxon>
        <taxon>Alphaproteobacteria</taxon>
        <taxon>Acetobacterales</taxon>
        <taxon>Roseomonadaceae</taxon>
        <taxon>Roseicella</taxon>
    </lineage>
</organism>
<dbReference type="NCBIfam" id="TIGR02322">
    <property type="entry name" value="phosphon_PhnN"/>
    <property type="match status" value="1"/>
</dbReference>
<keyword evidence="5 6" id="KW-0067">ATP-binding</keyword>
<reference evidence="8 9" key="1">
    <citation type="submission" date="2019-03" db="EMBL/GenBank/DDBJ databases">
        <title>Paracraurococcus aquatilis NE82 genome sequence.</title>
        <authorList>
            <person name="Zhao Y."/>
            <person name="Du Z."/>
        </authorList>
    </citation>
    <scope>NUCLEOTIDE SEQUENCE [LARGE SCALE GENOMIC DNA]</scope>
    <source>
        <strain evidence="8 9">NE82</strain>
    </source>
</reference>
<dbReference type="UniPathway" id="UPA00087">
    <property type="reaction ID" value="UER00175"/>
</dbReference>
<comment type="pathway">
    <text evidence="2 6">Metabolic intermediate biosynthesis; 5-phospho-alpha-D-ribose 1-diphosphate biosynthesis; 5-phospho-alpha-D-ribose 1-diphosphate from D-ribose 5-phosphate (route II): step 3/3.</text>
</comment>
<evidence type="ECO:0000256" key="5">
    <source>
        <dbReference type="ARBA" id="ARBA00022840"/>
    </source>
</evidence>
<sequence length="207" mass="21665">MAGHPGGGFVLVVGPSGAGKDTLIGLARQALADEPRVLFPTRSVTRPASAAEAHDTLAPKVFEAAVAAGQFCLWWRAHGLGYGISAATETAARRGAVAVCNVSRTVLAEARQRLPGVTVVEVTAAPGILARRLAARGRAEDGDLMQRLTRQVVTVGPEPELVIVNDTAPGAAAERLLRHIRDRLPGLAQPGEGLHHPRLIPARINSD</sequence>
<evidence type="ECO:0000256" key="4">
    <source>
        <dbReference type="ARBA" id="ARBA00022741"/>
    </source>
</evidence>
<dbReference type="AlphaFoldDB" id="A0A4R4DRG4"/>
<dbReference type="InterPro" id="IPR027417">
    <property type="entry name" value="P-loop_NTPase"/>
</dbReference>
<evidence type="ECO:0000256" key="7">
    <source>
        <dbReference type="SAM" id="MobiDB-lite"/>
    </source>
</evidence>
<keyword evidence="9" id="KW-1185">Reference proteome</keyword>
<comment type="similarity">
    <text evidence="6">Belongs to the ribose 1,5-bisphosphokinase family.</text>
</comment>
<evidence type="ECO:0000256" key="1">
    <source>
        <dbReference type="ARBA" id="ARBA00000373"/>
    </source>
</evidence>
<keyword evidence="8" id="KW-0418">Kinase</keyword>
<gene>
    <name evidence="6 8" type="primary">phnN</name>
    <name evidence="8" type="ORF">EXY23_06250</name>
</gene>
<keyword evidence="4 6" id="KW-0547">Nucleotide-binding</keyword>
<comment type="catalytic activity">
    <reaction evidence="1 6">
        <text>alpha-D-ribose 1,5-bisphosphate + ATP = 5-phospho-alpha-D-ribose 1-diphosphate + ADP</text>
        <dbReference type="Rhea" id="RHEA:20109"/>
        <dbReference type="ChEBI" id="CHEBI:30616"/>
        <dbReference type="ChEBI" id="CHEBI:58017"/>
        <dbReference type="ChEBI" id="CHEBI:68688"/>
        <dbReference type="ChEBI" id="CHEBI:456216"/>
        <dbReference type="EC" id="2.7.4.23"/>
    </reaction>
</comment>
<comment type="function">
    <text evidence="6">Catalyzes the phosphorylation of ribose 1,5-bisphosphate to 5-phospho-D-ribosyl alpha-1-diphosphate (PRPP).</text>
</comment>
<dbReference type="EMBL" id="SKBM01000004">
    <property type="protein sequence ID" value="TCZ64967.1"/>
    <property type="molecule type" value="Genomic_DNA"/>
</dbReference>
<dbReference type="GO" id="GO:0005524">
    <property type="term" value="F:ATP binding"/>
    <property type="evidence" value="ECO:0007669"/>
    <property type="project" value="UniProtKB-KW"/>
</dbReference>
<feature type="region of interest" description="Disordered" evidence="7">
    <location>
        <begin position="188"/>
        <end position="207"/>
    </location>
</feature>
<dbReference type="GO" id="GO:0033863">
    <property type="term" value="F:ribose 1,5-bisphosphate phosphokinase activity"/>
    <property type="evidence" value="ECO:0007669"/>
    <property type="project" value="UniProtKB-UniRule"/>
</dbReference>
<evidence type="ECO:0000256" key="2">
    <source>
        <dbReference type="ARBA" id="ARBA00005069"/>
    </source>
</evidence>